<protein>
    <submittedName>
        <fullName evidence="2">Uncharacterized protein</fullName>
    </submittedName>
</protein>
<dbReference type="GeneID" id="31528257"/>
<dbReference type="Proteomes" id="UP000006455">
    <property type="component" value="Unassembled WGS sequence"/>
</dbReference>
<reference evidence="2 3" key="1">
    <citation type="journal article" date="2011" name="J. Bacteriol.">
        <title>Genome sequence of the Mycobacterium colombiense type strain, CECT 3035.</title>
        <authorList>
            <person name="Gonzalez-Perez M."/>
            <person name="Murcia M.I."/>
            <person name="Landsman D."/>
            <person name="Jordan I.K."/>
            <person name="Marino-Ramirez L."/>
        </authorList>
    </citation>
    <scope>NUCLEOTIDE SEQUENCE [LARGE SCALE GENOMIC DNA]</scope>
    <source>
        <strain evidence="2 3">CECT 3035</strain>
    </source>
</reference>
<evidence type="ECO:0000313" key="2">
    <source>
        <dbReference type="EMBL" id="EJO88140.1"/>
    </source>
</evidence>
<dbReference type="OrthoDB" id="4380191at2"/>
<dbReference type="EMBL" id="AFVW02000004">
    <property type="protein sequence ID" value="EJO88140.1"/>
    <property type="molecule type" value="Genomic_DNA"/>
</dbReference>
<evidence type="ECO:0000256" key="1">
    <source>
        <dbReference type="SAM" id="MobiDB-lite"/>
    </source>
</evidence>
<dbReference type="STRING" id="1041522.GCA_002105755_05214"/>
<dbReference type="RefSeq" id="WP_007772861.1">
    <property type="nucleotide sequence ID" value="NZ_AFVW02000004.1"/>
</dbReference>
<sequence>MWEFGLLLLLVAILGVFLVQRFVPRGPRGELLSGTLLVTGISPRPDATGEQFVTIAGVMNGPTVNEHAVYQRMAVDVDHWPTIGQLFPVVYSPKNPDNWRFAPAVPPPGPPAPPEAPQPPAG</sequence>
<evidence type="ECO:0000313" key="3">
    <source>
        <dbReference type="Proteomes" id="UP000006455"/>
    </source>
</evidence>
<feature type="region of interest" description="Disordered" evidence="1">
    <location>
        <begin position="100"/>
        <end position="122"/>
    </location>
</feature>
<organism evidence="2 3">
    <name type="scientific">Mycobacterium colombiense CECT 3035</name>
    <dbReference type="NCBI Taxonomy" id="1041522"/>
    <lineage>
        <taxon>Bacteria</taxon>
        <taxon>Bacillati</taxon>
        <taxon>Actinomycetota</taxon>
        <taxon>Actinomycetes</taxon>
        <taxon>Mycobacteriales</taxon>
        <taxon>Mycobacteriaceae</taxon>
        <taxon>Mycobacterium</taxon>
        <taxon>Mycobacterium avium complex (MAC)</taxon>
    </lineage>
</organism>
<comment type="caution">
    <text evidence="2">The sequence shown here is derived from an EMBL/GenBank/DDBJ whole genome shotgun (WGS) entry which is preliminary data.</text>
</comment>
<dbReference type="AlphaFoldDB" id="J4SFV0"/>
<dbReference type="eggNOG" id="ENOG5031TP4">
    <property type="taxonomic scope" value="Bacteria"/>
</dbReference>
<proteinExistence type="predicted"/>
<accession>J4SFV0</accession>
<feature type="compositionally biased region" description="Pro residues" evidence="1">
    <location>
        <begin position="104"/>
        <end position="122"/>
    </location>
</feature>
<gene>
    <name evidence="2" type="ORF">MCOL_V214459</name>
</gene>
<name>J4SFV0_9MYCO</name>